<evidence type="ECO:0000313" key="2">
    <source>
        <dbReference type="Proteomes" id="UP000193920"/>
    </source>
</evidence>
<dbReference type="EMBL" id="MCOG01000005">
    <property type="protein sequence ID" value="ORY84592.1"/>
    <property type="molecule type" value="Genomic_DNA"/>
</dbReference>
<evidence type="ECO:0000313" key="1">
    <source>
        <dbReference type="EMBL" id="ORY84592.1"/>
    </source>
</evidence>
<comment type="caution">
    <text evidence="1">The sequence shown here is derived from an EMBL/GenBank/DDBJ whole genome shotgun (WGS) entry which is preliminary data.</text>
</comment>
<dbReference type="AlphaFoldDB" id="A0A1Y2FKT2"/>
<accession>A0A1Y2FKT2</accession>
<keyword evidence="2" id="KW-1185">Reference proteome</keyword>
<reference evidence="1 2" key="1">
    <citation type="submission" date="2016-08" db="EMBL/GenBank/DDBJ databases">
        <title>A Parts List for Fungal Cellulosomes Revealed by Comparative Genomics.</title>
        <authorList>
            <consortium name="DOE Joint Genome Institute"/>
            <person name="Haitjema C.H."/>
            <person name="Gilmore S.P."/>
            <person name="Henske J.K."/>
            <person name="Solomon K.V."/>
            <person name="De Groot R."/>
            <person name="Kuo A."/>
            <person name="Mondo S.J."/>
            <person name="Salamov A.A."/>
            <person name="Labutti K."/>
            <person name="Zhao Z."/>
            <person name="Chiniquy J."/>
            <person name="Barry K."/>
            <person name="Brewer H.M."/>
            <person name="Purvine S.O."/>
            <person name="Wright A.T."/>
            <person name="Boxma B."/>
            <person name="Van Alen T."/>
            <person name="Hackstein J.H."/>
            <person name="Baker S.E."/>
            <person name="Grigoriev I.V."/>
            <person name="O'Malley M.A."/>
        </authorList>
    </citation>
    <scope>NUCLEOTIDE SEQUENCE [LARGE SCALE GENOMIC DNA]</scope>
    <source>
        <strain evidence="1 2">G1</strain>
    </source>
</reference>
<protein>
    <submittedName>
        <fullName evidence="1">Uncharacterized protein</fullName>
    </submittedName>
</protein>
<gene>
    <name evidence="1" type="ORF">LY90DRAFT_499308</name>
</gene>
<organism evidence="1 2">
    <name type="scientific">Neocallimastix californiae</name>
    <dbReference type="NCBI Taxonomy" id="1754190"/>
    <lineage>
        <taxon>Eukaryota</taxon>
        <taxon>Fungi</taxon>
        <taxon>Fungi incertae sedis</taxon>
        <taxon>Chytridiomycota</taxon>
        <taxon>Chytridiomycota incertae sedis</taxon>
        <taxon>Neocallimastigomycetes</taxon>
        <taxon>Neocallimastigales</taxon>
        <taxon>Neocallimastigaceae</taxon>
        <taxon>Neocallimastix</taxon>
    </lineage>
</organism>
<name>A0A1Y2FKT2_9FUNG</name>
<proteinExistence type="predicted"/>
<sequence length="406" mass="47366">MNTTREKKKRKVNISLDQNPLIKMIKKLESNSKSFDIGSLEYKFEKQQYYKNKKGYDYIKDLKNIINKFDSTKSECDTSFLYKLIYNETSIKDGTVICNFNVDSPIEYEKYDGARWYLITSSNNNPSSSNNNKKYETIQKIDPVIIKNHQIKVNLTTNTTQTQSYQLCLIIGLFMVKSCKFTLYSFKQMKRIIKNNKFLEPKKIQKEARFNLQFIGHGLLQNDNNKDMISDHPSFKIPMKAYIMNSINSDSLFRNHNGNYRNNPLSVPASFPQVSNATEEMAIENINSVPPFGNHNGYCGHNRSNVPVFFPSISNVPKEIPMDNYILPPIAYTNDNFQNNYPYHLSNLLPYSNMSQNNNVFSNNSYLNIDIINNPLYNHIYQKFRYLQLNNCIGPNKHSSTYYPYF</sequence>
<dbReference type="Proteomes" id="UP000193920">
    <property type="component" value="Unassembled WGS sequence"/>
</dbReference>